<organism evidence="1">
    <name type="scientific">Brassica napus</name>
    <name type="common">Rape</name>
    <dbReference type="NCBI Taxonomy" id="3708"/>
    <lineage>
        <taxon>Eukaryota</taxon>
        <taxon>Viridiplantae</taxon>
        <taxon>Streptophyta</taxon>
        <taxon>Embryophyta</taxon>
        <taxon>Tracheophyta</taxon>
        <taxon>Spermatophyta</taxon>
        <taxon>Magnoliopsida</taxon>
        <taxon>eudicotyledons</taxon>
        <taxon>Gunneridae</taxon>
        <taxon>Pentapetalae</taxon>
        <taxon>rosids</taxon>
        <taxon>malvids</taxon>
        <taxon>Brassicales</taxon>
        <taxon>Brassicaceae</taxon>
        <taxon>Brassiceae</taxon>
        <taxon>Brassica</taxon>
    </lineage>
</organism>
<dbReference type="EMBL" id="HG994361">
    <property type="protein sequence ID" value="CAF2189615.1"/>
    <property type="molecule type" value="Genomic_DNA"/>
</dbReference>
<name>A0A816Z890_BRANA</name>
<dbReference type="SUPFAM" id="SSF57889">
    <property type="entry name" value="Cysteine-rich domain"/>
    <property type="match status" value="1"/>
</dbReference>
<reference evidence="1" key="1">
    <citation type="submission" date="2021-01" db="EMBL/GenBank/DDBJ databases">
        <authorList>
            <consortium name="Genoscope - CEA"/>
            <person name="William W."/>
        </authorList>
    </citation>
    <scope>NUCLEOTIDE SEQUENCE</scope>
</reference>
<dbReference type="AlphaFoldDB" id="A0A816Z890"/>
<evidence type="ECO:0000313" key="1">
    <source>
        <dbReference type="EMBL" id="CAF2189615.1"/>
    </source>
</evidence>
<accession>A0A816Z890</accession>
<gene>
    <name evidence="1" type="ORF">DARMORV10_A07P34070.1</name>
</gene>
<proteinExistence type="predicted"/>
<dbReference type="InterPro" id="IPR046349">
    <property type="entry name" value="C1-like_sf"/>
</dbReference>
<dbReference type="Proteomes" id="UP001295469">
    <property type="component" value="Chromosome A07"/>
</dbReference>
<protein>
    <submittedName>
        <fullName evidence="1">(rape) hypothetical protein</fullName>
    </submittedName>
</protein>
<sequence length="187" mass="21598">MDPLNQVRSCHLLCPKERYEKEKEHTKPAKISGQSFQFNYRIVKTSCFNENSNNLHSLFHCSKKEGEEIFYGTCENCHMKIKTDTCYFCSYCNRAYHKKCVESPSIYHSSDHPKHPLQLLWSEQYPNSTCCSCQETVSSQFTKGMISSLATVLDMGDTTEQEQAVSCLLILFSGRESLVSRWCFKKV</sequence>